<organism evidence="2 3">
    <name type="scientific">Colletotrichum costaricense</name>
    <dbReference type="NCBI Taxonomy" id="1209916"/>
    <lineage>
        <taxon>Eukaryota</taxon>
        <taxon>Fungi</taxon>
        <taxon>Dikarya</taxon>
        <taxon>Ascomycota</taxon>
        <taxon>Pezizomycotina</taxon>
        <taxon>Sordariomycetes</taxon>
        <taxon>Hypocreomycetidae</taxon>
        <taxon>Glomerellales</taxon>
        <taxon>Glomerellaceae</taxon>
        <taxon>Colletotrichum</taxon>
        <taxon>Colletotrichum acutatum species complex</taxon>
    </lineage>
</organism>
<accession>A0AAJ0E694</accession>
<evidence type="ECO:0000313" key="2">
    <source>
        <dbReference type="EMBL" id="KAK1539312.1"/>
    </source>
</evidence>
<name>A0AAJ0E694_9PEZI</name>
<feature type="region of interest" description="Disordered" evidence="1">
    <location>
        <begin position="164"/>
        <end position="183"/>
    </location>
</feature>
<dbReference type="Proteomes" id="UP001240678">
    <property type="component" value="Unassembled WGS sequence"/>
</dbReference>
<feature type="compositionally biased region" description="Polar residues" evidence="1">
    <location>
        <begin position="165"/>
        <end position="183"/>
    </location>
</feature>
<sequence length="183" mass="19767">MFGAMVGSTGWMEGGTKDIWDGTPPPPGEAHASFAVADGEALDEESHGVCQSVVSTLQAVAPAAWFHASLSWPIPVKVQRQAWETQQRPVLEGVEVMAWDGRECKQTISVGKCIVAWHREDVRTGDLEVREGEVFRVEYVQSPRYVLSLLWYICTVGCKEGTAAPQGTSNSGAPSHPASLSQA</sequence>
<dbReference type="EMBL" id="MOOE01000001">
    <property type="protein sequence ID" value="KAK1539312.1"/>
    <property type="molecule type" value="Genomic_DNA"/>
</dbReference>
<keyword evidence="3" id="KW-1185">Reference proteome</keyword>
<proteinExistence type="predicted"/>
<comment type="caution">
    <text evidence="2">The sequence shown here is derived from an EMBL/GenBank/DDBJ whole genome shotgun (WGS) entry which is preliminary data.</text>
</comment>
<dbReference type="GeneID" id="85332370"/>
<gene>
    <name evidence="2" type="ORF">CCOS01_00626</name>
</gene>
<evidence type="ECO:0000256" key="1">
    <source>
        <dbReference type="SAM" id="MobiDB-lite"/>
    </source>
</evidence>
<dbReference type="RefSeq" id="XP_060320261.1">
    <property type="nucleotide sequence ID" value="XM_060448823.1"/>
</dbReference>
<reference evidence="2 3" key="1">
    <citation type="submission" date="2016-10" db="EMBL/GenBank/DDBJ databases">
        <title>The genome sequence of Colletotrichum fioriniae PJ7.</title>
        <authorList>
            <person name="Baroncelli R."/>
        </authorList>
    </citation>
    <scope>NUCLEOTIDE SEQUENCE [LARGE SCALE GENOMIC DNA]</scope>
    <source>
        <strain evidence="2 3">IMI 309622</strain>
    </source>
</reference>
<protein>
    <submittedName>
        <fullName evidence="2">Uncharacterized protein</fullName>
    </submittedName>
</protein>
<evidence type="ECO:0000313" key="3">
    <source>
        <dbReference type="Proteomes" id="UP001240678"/>
    </source>
</evidence>
<dbReference type="AlphaFoldDB" id="A0AAJ0E694"/>